<keyword evidence="2" id="KW-0813">Transport</keyword>
<evidence type="ECO:0000256" key="5">
    <source>
        <dbReference type="ARBA" id="ARBA00022840"/>
    </source>
</evidence>
<dbReference type="InterPro" id="IPR003593">
    <property type="entry name" value="AAA+_ATPase"/>
</dbReference>
<dbReference type="InterPro" id="IPR027417">
    <property type="entry name" value="P-loop_NTPase"/>
</dbReference>
<keyword evidence="3" id="KW-1003">Cell membrane</keyword>
<name>A0A2N4UAV2_9BURK</name>
<dbReference type="GO" id="GO:0015658">
    <property type="term" value="F:branched-chain amino acid transmembrane transporter activity"/>
    <property type="evidence" value="ECO:0007669"/>
    <property type="project" value="TreeGrafter"/>
</dbReference>
<keyword evidence="6" id="KW-0029">Amino-acid transport</keyword>
<dbReference type="SUPFAM" id="SSF52540">
    <property type="entry name" value="P-loop containing nucleoside triphosphate hydrolases"/>
    <property type="match status" value="1"/>
</dbReference>
<evidence type="ECO:0000313" key="8">
    <source>
        <dbReference type="EMBL" id="PLC52161.1"/>
    </source>
</evidence>
<sequence length="249" mass="26482">MVRGLKAGYGGKHILHGVDLDVAAGGALTIVGPNGSGKSTLLKAIVGLIPAMEGSIQLGSTMVTHSDAPARMRLGLAYVPQEANVFRNMSVYENLRLGWEFHPIRRTGLQLSSKLDEILALFPEILPHLKTSAGLLSGGQRQMVAVASAMMLEPGLLVLDEPSAGLSPRNAGLLFEIIRRIRQTGLTLLMIEQNVQLGLSVADQGLVLVMGRVRHVAPAAELAADDTLAEIFLGLDRESVQAQALDLNT</sequence>
<protein>
    <submittedName>
        <fullName evidence="8">ABC transporter ATP-binding protein</fullName>
    </submittedName>
</protein>
<evidence type="ECO:0000313" key="9">
    <source>
        <dbReference type="Proteomes" id="UP000234328"/>
    </source>
</evidence>
<dbReference type="SMART" id="SM00382">
    <property type="entry name" value="AAA"/>
    <property type="match status" value="1"/>
</dbReference>
<accession>A0A2N4UAV2</accession>
<keyword evidence="5 8" id="KW-0067">ATP-binding</keyword>
<keyword evidence="4" id="KW-0547">Nucleotide-binding</keyword>
<evidence type="ECO:0000256" key="4">
    <source>
        <dbReference type="ARBA" id="ARBA00022741"/>
    </source>
</evidence>
<dbReference type="GO" id="GO:0015807">
    <property type="term" value="P:L-amino acid transport"/>
    <property type="evidence" value="ECO:0007669"/>
    <property type="project" value="TreeGrafter"/>
</dbReference>
<dbReference type="AlphaFoldDB" id="A0A2N4UAV2"/>
<evidence type="ECO:0000259" key="7">
    <source>
        <dbReference type="PROSITE" id="PS50893"/>
    </source>
</evidence>
<evidence type="ECO:0000256" key="2">
    <source>
        <dbReference type="ARBA" id="ARBA00022448"/>
    </source>
</evidence>
<dbReference type="OrthoDB" id="9776369at2"/>
<dbReference type="InterPro" id="IPR003439">
    <property type="entry name" value="ABC_transporter-like_ATP-bd"/>
</dbReference>
<keyword evidence="3" id="KW-0472">Membrane</keyword>
<dbReference type="GO" id="GO:0005524">
    <property type="term" value="F:ATP binding"/>
    <property type="evidence" value="ECO:0007669"/>
    <property type="project" value="UniProtKB-KW"/>
</dbReference>
<dbReference type="PANTHER" id="PTHR43820:SF4">
    <property type="entry name" value="HIGH-AFFINITY BRANCHED-CHAIN AMINO ACID TRANSPORT ATP-BINDING PROTEIN LIVF"/>
    <property type="match status" value="1"/>
</dbReference>
<dbReference type="Pfam" id="PF00005">
    <property type="entry name" value="ABC_tran"/>
    <property type="match status" value="1"/>
</dbReference>
<dbReference type="Proteomes" id="UP000234328">
    <property type="component" value="Unassembled WGS sequence"/>
</dbReference>
<comment type="caution">
    <text evidence="8">The sequence shown here is derived from an EMBL/GenBank/DDBJ whole genome shotgun (WGS) entry which is preliminary data.</text>
</comment>
<comment type="similarity">
    <text evidence="1">Belongs to the ABC transporter superfamily.</text>
</comment>
<dbReference type="CDD" id="cd03224">
    <property type="entry name" value="ABC_TM1139_LivF_branched"/>
    <property type="match status" value="1"/>
</dbReference>
<keyword evidence="9" id="KW-1185">Reference proteome</keyword>
<organism evidence="8 9">
    <name type="scientific">Pollutimonas nitritireducens</name>
    <dbReference type="NCBI Taxonomy" id="2045209"/>
    <lineage>
        <taxon>Bacteria</taxon>
        <taxon>Pseudomonadati</taxon>
        <taxon>Pseudomonadota</taxon>
        <taxon>Betaproteobacteria</taxon>
        <taxon>Burkholderiales</taxon>
        <taxon>Alcaligenaceae</taxon>
        <taxon>Pollutimonas</taxon>
    </lineage>
</organism>
<dbReference type="EMBL" id="PDNV01000016">
    <property type="protein sequence ID" value="PLC52161.1"/>
    <property type="molecule type" value="Genomic_DNA"/>
</dbReference>
<feature type="domain" description="ABC transporter" evidence="7">
    <location>
        <begin position="2"/>
        <end position="235"/>
    </location>
</feature>
<evidence type="ECO:0000256" key="6">
    <source>
        <dbReference type="ARBA" id="ARBA00022970"/>
    </source>
</evidence>
<reference evidence="8 9" key="1">
    <citation type="submission" date="2017-10" db="EMBL/GenBank/DDBJ databases">
        <title>Two draft genome sequences of Pusillimonas sp. strains isolated from a nitrate- and radionuclide-contaminated groundwater in Russia.</title>
        <authorList>
            <person name="Grouzdev D.S."/>
            <person name="Tourova T.P."/>
            <person name="Goeva M.A."/>
            <person name="Babich T.L."/>
            <person name="Sokolova D.S."/>
            <person name="Abdullin R."/>
            <person name="Poltaraus A.B."/>
            <person name="Toshchakov S.V."/>
            <person name="Nazina T.N."/>
        </authorList>
    </citation>
    <scope>NUCLEOTIDE SEQUENCE [LARGE SCALE GENOMIC DNA]</scope>
    <source>
        <strain evidence="8 9">JR1/69-2-13</strain>
    </source>
</reference>
<proteinExistence type="inferred from homology"/>
<evidence type="ECO:0000256" key="1">
    <source>
        <dbReference type="ARBA" id="ARBA00005417"/>
    </source>
</evidence>
<evidence type="ECO:0000256" key="3">
    <source>
        <dbReference type="ARBA" id="ARBA00022475"/>
    </source>
</evidence>
<dbReference type="Gene3D" id="3.40.50.300">
    <property type="entry name" value="P-loop containing nucleotide triphosphate hydrolases"/>
    <property type="match status" value="1"/>
</dbReference>
<dbReference type="InterPro" id="IPR017871">
    <property type="entry name" value="ABC_transporter-like_CS"/>
</dbReference>
<dbReference type="PANTHER" id="PTHR43820">
    <property type="entry name" value="HIGH-AFFINITY BRANCHED-CHAIN AMINO ACID TRANSPORT ATP-BINDING PROTEIN LIVF"/>
    <property type="match status" value="1"/>
</dbReference>
<dbReference type="PROSITE" id="PS00211">
    <property type="entry name" value="ABC_TRANSPORTER_1"/>
    <property type="match status" value="1"/>
</dbReference>
<dbReference type="InterPro" id="IPR052156">
    <property type="entry name" value="BCAA_Transport_ATP-bd_LivF"/>
</dbReference>
<dbReference type="PROSITE" id="PS50893">
    <property type="entry name" value="ABC_TRANSPORTER_2"/>
    <property type="match status" value="1"/>
</dbReference>
<gene>
    <name evidence="8" type="ORF">CR155_19655</name>
</gene>
<dbReference type="GO" id="GO:0016887">
    <property type="term" value="F:ATP hydrolysis activity"/>
    <property type="evidence" value="ECO:0007669"/>
    <property type="project" value="InterPro"/>
</dbReference>